<feature type="domain" description="Calcineurin-like phosphoesterase" evidence="1">
    <location>
        <begin position="37"/>
        <end position="255"/>
    </location>
</feature>
<dbReference type="GO" id="GO:0047631">
    <property type="term" value="F:ADP-ribose diphosphatase activity"/>
    <property type="evidence" value="ECO:0007669"/>
    <property type="project" value="TreeGrafter"/>
</dbReference>
<accession>A0A2X2IT12</accession>
<dbReference type="GeneID" id="97181246"/>
<dbReference type="PANTHER" id="PTHR16509">
    <property type="match status" value="1"/>
</dbReference>
<dbReference type="Proteomes" id="UP000251241">
    <property type="component" value="Unassembled WGS sequence"/>
</dbReference>
<dbReference type="GO" id="GO:0008663">
    <property type="term" value="F:2',3'-cyclic-nucleotide 2'-phosphodiesterase activity"/>
    <property type="evidence" value="ECO:0007669"/>
    <property type="project" value="TreeGrafter"/>
</dbReference>
<gene>
    <name evidence="2" type="ORF">NCTC11343_01954</name>
</gene>
<dbReference type="SUPFAM" id="SSF56300">
    <property type="entry name" value="Metallo-dependent phosphatases"/>
    <property type="match status" value="1"/>
</dbReference>
<dbReference type="EMBL" id="UAUU01000008">
    <property type="protein sequence ID" value="SPZ85392.1"/>
    <property type="molecule type" value="Genomic_DNA"/>
</dbReference>
<protein>
    <submittedName>
        <fullName evidence="2">Cyclic 3',5'-adenosine monophosphate phosphodiesterase</fullName>
    </submittedName>
</protein>
<dbReference type="InterPro" id="IPR004843">
    <property type="entry name" value="Calcineurin-like_PHP"/>
</dbReference>
<reference evidence="2 3" key="1">
    <citation type="submission" date="2018-06" db="EMBL/GenBank/DDBJ databases">
        <authorList>
            <consortium name="Pathogen Informatics"/>
            <person name="Doyle S."/>
        </authorList>
    </citation>
    <scope>NUCLEOTIDE SEQUENCE [LARGE SCALE GENOMIC DNA]</scope>
    <source>
        <strain evidence="2 3">NCTC11343</strain>
    </source>
</reference>
<dbReference type="Gene3D" id="3.60.21.10">
    <property type="match status" value="1"/>
</dbReference>
<organism evidence="2 3">
    <name type="scientific">Sphingobacterium multivorum</name>
    <dbReference type="NCBI Taxonomy" id="28454"/>
    <lineage>
        <taxon>Bacteria</taxon>
        <taxon>Pseudomonadati</taxon>
        <taxon>Bacteroidota</taxon>
        <taxon>Sphingobacteriia</taxon>
        <taxon>Sphingobacteriales</taxon>
        <taxon>Sphingobacteriaceae</taxon>
        <taxon>Sphingobacterium</taxon>
    </lineage>
</organism>
<dbReference type="GO" id="GO:0047734">
    <property type="term" value="F:CDP-glycerol diphosphatase activity"/>
    <property type="evidence" value="ECO:0007669"/>
    <property type="project" value="TreeGrafter"/>
</dbReference>
<dbReference type="RefSeq" id="WP_112374496.1">
    <property type="nucleotide sequence ID" value="NZ_CP069793.1"/>
</dbReference>
<evidence type="ECO:0000313" key="2">
    <source>
        <dbReference type="EMBL" id="SPZ85392.1"/>
    </source>
</evidence>
<evidence type="ECO:0000313" key="3">
    <source>
        <dbReference type="Proteomes" id="UP000251241"/>
    </source>
</evidence>
<dbReference type="PANTHER" id="PTHR16509:SF8">
    <property type="entry name" value="MANGANESE-DEPENDENT ADP-RIBOSE_CDP-ALCOHOL DIPHOSPHATASE"/>
    <property type="match status" value="1"/>
</dbReference>
<evidence type="ECO:0000259" key="1">
    <source>
        <dbReference type="Pfam" id="PF00149"/>
    </source>
</evidence>
<dbReference type="AlphaFoldDB" id="A0A2X2IT12"/>
<dbReference type="GO" id="GO:0030145">
    <property type="term" value="F:manganese ion binding"/>
    <property type="evidence" value="ECO:0007669"/>
    <property type="project" value="TreeGrafter"/>
</dbReference>
<dbReference type="Pfam" id="PF00149">
    <property type="entry name" value="Metallophos"/>
    <property type="match status" value="1"/>
</dbReference>
<sequence length="309" mass="35372">MKQIGLKIKQEWKFLSIFVICSLPSLFSMAQSNRPVLRIGIMADMQYADKTDHGSRFYHNSLMKVDTAVDFFNRNKVDFSLVLGDLVDEGPKDLPVLLKHLYPLKKPMYCLLGNHDYVSVSKPDLLHTTFGMPAKYYAFTKGKWRFVFLNTNALSEYATTPNSADQREWKTLVGSLQADGRKNTQPWNGGVDHKQLLWLQNELARARKNKEHVIVLTHHPLLPENGYETLNNRPVLDILYKFPEVKLVLSGHNHKGNYVMVNNIPFVTMEGMIETPTSNAYGLLELYPEEIKIKGQGRLSSRVFKLSSK</sequence>
<proteinExistence type="predicted"/>
<dbReference type="InterPro" id="IPR029052">
    <property type="entry name" value="Metallo-depent_PP-like"/>
</dbReference>
<name>A0A2X2IT12_SPHMU</name>